<evidence type="ECO:0000256" key="1">
    <source>
        <dbReference type="ARBA" id="ARBA00022737"/>
    </source>
</evidence>
<dbReference type="InterPro" id="IPR011990">
    <property type="entry name" value="TPR-like_helical_dom_sf"/>
</dbReference>
<dbReference type="OrthoDB" id="662260at2759"/>
<sequence length="243" mass="27915">MNCTTAIQMEVEALPLFKLKPITRFFPNSRKTGSGMMSITMRDRSKNRKPLQRGRNLSIEAIQAVQALKRAVSSEVLLEQVFDTKFRRLLKFDMIAVLRELLRQNQCLLALKVFKDVRNEYWYKPQLSLYAEIVTALGHNGLLEKVEFIVKELKSEINLEPDLEGFNALLESLMNLNLTGLAMECFYLMKSSSCDPDRLSFKILINGLESTGDTNNLAIVQKESQKYYGDFLTFFETEETVMS</sequence>
<name>A0A8S0PVF3_OLEEU</name>
<dbReference type="AlphaFoldDB" id="A0A8S0PVF3"/>
<reference evidence="2 3" key="1">
    <citation type="submission" date="2019-12" db="EMBL/GenBank/DDBJ databases">
        <authorList>
            <person name="Alioto T."/>
            <person name="Alioto T."/>
            <person name="Gomez Garrido J."/>
        </authorList>
    </citation>
    <scope>NUCLEOTIDE SEQUENCE [LARGE SCALE GENOMIC DNA]</scope>
</reference>
<gene>
    <name evidence="2" type="ORF">OLEA9_A072623</name>
</gene>
<dbReference type="GO" id="GO:0000373">
    <property type="term" value="P:Group II intron splicing"/>
    <property type="evidence" value="ECO:0007669"/>
    <property type="project" value="InterPro"/>
</dbReference>
<dbReference type="Gramene" id="OE9A072623T4">
    <property type="protein sequence ID" value="OE9A072623C4"/>
    <property type="gene ID" value="OE9A072623"/>
</dbReference>
<protein>
    <recommendedName>
        <fullName evidence="4">Pentatricopeptide repeat-containing protein</fullName>
    </recommendedName>
</protein>
<dbReference type="PANTHER" id="PTHR47594:SF4">
    <property type="entry name" value="OS04G0475500 PROTEIN"/>
    <property type="match status" value="1"/>
</dbReference>
<dbReference type="GO" id="GO:0003723">
    <property type="term" value="F:RNA binding"/>
    <property type="evidence" value="ECO:0007669"/>
    <property type="project" value="InterPro"/>
</dbReference>
<dbReference type="NCBIfam" id="TIGR00756">
    <property type="entry name" value="PPR"/>
    <property type="match status" value="1"/>
</dbReference>
<dbReference type="Gramene" id="OE9A072623T2">
    <property type="protein sequence ID" value="OE9A072623C2"/>
    <property type="gene ID" value="OE9A072623"/>
</dbReference>
<accession>A0A8S0PVF3</accession>
<dbReference type="EMBL" id="CACTIH010000271">
    <property type="protein sequence ID" value="CAA2958526.1"/>
    <property type="molecule type" value="Genomic_DNA"/>
</dbReference>
<dbReference type="Pfam" id="PF13041">
    <property type="entry name" value="PPR_2"/>
    <property type="match status" value="1"/>
</dbReference>
<comment type="caution">
    <text evidence="2">The sequence shown here is derived from an EMBL/GenBank/DDBJ whole genome shotgun (WGS) entry which is preliminary data.</text>
</comment>
<dbReference type="GO" id="GO:0009658">
    <property type="term" value="P:chloroplast organization"/>
    <property type="evidence" value="ECO:0007669"/>
    <property type="project" value="InterPro"/>
</dbReference>
<dbReference type="InterPro" id="IPR002885">
    <property type="entry name" value="PPR_rpt"/>
</dbReference>
<dbReference type="InterPro" id="IPR044190">
    <property type="entry name" value="THA8-like"/>
</dbReference>
<dbReference type="Gramene" id="OE9A072623T1">
    <property type="protein sequence ID" value="OE9A072623C1"/>
    <property type="gene ID" value="OE9A072623"/>
</dbReference>
<dbReference type="Gramene" id="OE9A072623T3">
    <property type="protein sequence ID" value="OE9A072623C3"/>
    <property type="gene ID" value="OE9A072623"/>
</dbReference>
<dbReference type="Proteomes" id="UP000594638">
    <property type="component" value="Unassembled WGS sequence"/>
</dbReference>
<keyword evidence="1" id="KW-0677">Repeat</keyword>
<proteinExistence type="predicted"/>
<evidence type="ECO:0000313" key="2">
    <source>
        <dbReference type="EMBL" id="CAA2958526.1"/>
    </source>
</evidence>
<dbReference type="Gene3D" id="1.25.40.10">
    <property type="entry name" value="Tetratricopeptide repeat domain"/>
    <property type="match status" value="1"/>
</dbReference>
<keyword evidence="3" id="KW-1185">Reference proteome</keyword>
<evidence type="ECO:0008006" key="4">
    <source>
        <dbReference type="Google" id="ProtNLM"/>
    </source>
</evidence>
<dbReference type="PANTHER" id="PTHR47594">
    <property type="entry name" value="PPR CONTAINING PLANT-LIKE PROTEIN"/>
    <property type="match status" value="1"/>
</dbReference>
<organism evidence="2 3">
    <name type="scientific">Olea europaea subsp. europaea</name>
    <dbReference type="NCBI Taxonomy" id="158383"/>
    <lineage>
        <taxon>Eukaryota</taxon>
        <taxon>Viridiplantae</taxon>
        <taxon>Streptophyta</taxon>
        <taxon>Embryophyta</taxon>
        <taxon>Tracheophyta</taxon>
        <taxon>Spermatophyta</taxon>
        <taxon>Magnoliopsida</taxon>
        <taxon>eudicotyledons</taxon>
        <taxon>Gunneridae</taxon>
        <taxon>Pentapetalae</taxon>
        <taxon>asterids</taxon>
        <taxon>lamiids</taxon>
        <taxon>Lamiales</taxon>
        <taxon>Oleaceae</taxon>
        <taxon>Oleeae</taxon>
        <taxon>Olea</taxon>
    </lineage>
</organism>
<evidence type="ECO:0000313" key="3">
    <source>
        <dbReference type="Proteomes" id="UP000594638"/>
    </source>
</evidence>